<dbReference type="GO" id="GO:0005524">
    <property type="term" value="F:ATP binding"/>
    <property type="evidence" value="ECO:0007669"/>
    <property type="project" value="UniProtKB-KW"/>
</dbReference>
<evidence type="ECO:0000256" key="1">
    <source>
        <dbReference type="ARBA" id="ARBA00022741"/>
    </source>
</evidence>
<dbReference type="InterPro" id="IPR027417">
    <property type="entry name" value="P-loop_NTPase"/>
</dbReference>
<gene>
    <name evidence="4" type="ORF">D5R97_04395</name>
</gene>
<feature type="domain" description="ABC transporter" evidence="3">
    <location>
        <begin position="15"/>
        <end position="224"/>
    </location>
</feature>
<name>A0A424YFB1_9FIRM</name>
<accession>A0A424YFB1</accession>
<dbReference type="SUPFAM" id="SSF52540">
    <property type="entry name" value="P-loop containing nucleoside triphosphate hydrolases"/>
    <property type="match status" value="1"/>
</dbReference>
<evidence type="ECO:0000259" key="3">
    <source>
        <dbReference type="PROSITE" id="PS50893"/>
    </source>
</evidence>
<evidence type="ECO:0000256" key="2">
    <source>
        <dbReference type="ARBA" id="ARBA00022840"/>
    </source>
</evidence>
<evidence type="ECO:0000313" key="5">
    <source>
        <dbReference type="Proteomes" id="UP000285138"/>
    </source>
</evidence>
<organism evidence="4 5">
    <name type="scientific">Candidatus Syntrophonatronum acetioxidans</name>
    <dbReference type="NCBI Taxonomy" id="1795816"/>
    <lineage>
        <taxon>Bacteria</taxon>
        <taxon>Bacillati</taxon>
        <taxon>Bacillota</taxon>
        <taxon>Clostridia</taxon>
        <taxon>Eubacteriales</taxon>
        <taxon>Syntrophomonadaceae</taxon>
        <taxon>Candidatus Syntrophonatronum</taxon>
    </lineage>
</organism>
<dbReference type="Gene3D" id="3.40.50.300">
    <property type="entry name" value="P-loop containing nucleotide triphosphate hydrolases"/>
    <property type="match status" value="1"/>
</dbReference>
<dbReference type="Pfam" id="PF00005">
    <property type="entry name" value="ABC_tran"/>
    <property type="match status" value="1"/>
</dbReference>
<dbReference type="GO" id="GO:0016887">
    <property type="term" value="F:ATP hydrolysis activity"/>
    <property type="evidence" value="ECO:0007669"/>
    <property type="project" value="InterPro"/>
</dbReference>
<keyword evidence="2 4" id="KW-0067">ATP-binding</keyword>
<dbReference type="SMART" id="SM00382">
    <property type="entry name" value="AAA"/>
    <property type="match status" value="1"/>
</dbReference>
<dbReference type="EMBL" id="QZAA01000117">
    <property type="protein sequence ID" value="RQD76432.1"/>
    <property type="molecule type" value="Genomic_DNA"/>
</dbReference>
<proteinExistence type="predicted"/>
<comment type="caution">
    <text evidence="4">The sequence shown here is derived from an EMBL/GenBank/DDBJ whole genome shotgun (WGS) entry which is preliminary data.</text>
</comment>
<reference evidence="4 5" key="1">
    <citation type="submission" date="2018-08" db="EMBL/GenBank/DDBJ databases">
        <title>The metabolism and importance of syntrophic acetate oxidation coupled to methane or sulfide production in haloalkaline environments.</title>
        <authorList>
            <person name="Timmers P.H.A."/>
            <person name="Vavourakis C.D."/>
            <person name="Sorokin D.Y."/>
            <person name="Sinninghe Damste J.S."/>
            <person name="Muyzer G."/>
            <person name="Stams A.J.M."/>
            <person name="Plugge C.M."/>
        </authorList>
    </citation>
    <scope>NUCLEOTIDE SEQUENCE [LARGE SCALE GENOMIC DNA]</scope>
    <source>
        <strain evidence="4">MSAO_Bac1</strain>
    </source>
</reference>
<dbReference type="PROSITE" id="PS50893">
    <property type="entry name" value="ABC_TRANSPORTER_2"/>
    <property type="match status" value="1"/>
</dbReference>
<dbReference type="InterPro" id="IPR003593">
    <property type="entry name" value="AAA+_ATPase"/>
</dbReference>
<feature type="non-terminal residue" evidence="4">
    <location>
        <position position="224"/>
    </location>
</feature>
<dbReference type="Proteomes" id="UP000285138">
    <property type="component" value="Unassembled WGS sequence"/>
</dbReference>
<dbReference type="PANTHER" id="PTHR43582">
    <property type="entry name" value="LINEARMYCIN RESISTANCE ATP-BINDING PROTEIN LNRL"/>
    <property type="match status" value="1"/>
</dbReference>
<keyword evidence="1" id="KW-0547">Nucleotide-binding</keyword>
<dbReference type="InterPro" id="IPR017871">
    <property type="entry name" value="ABC_transporter-like_CS"/>
</dbReference>
<dbReference type="InterPro" id="IPR003439">
    <property type="entry name" value="ABC_transporter-like_ATP-bd"/>
</dbReference>
<dbReference type="PANTHER" id="PTHR43582:SF4">
    <property type="entry name" value="ANTIBIOTIC RESISTANCE ABC TRANSPORTER ATP-BINDING PROTEIN"/>
    <property type="match status" value="1"/>
</dbReference>
<dbReference type="PROSITE" id="PS00211">
    <property type="entry name" value="ABC_TRANSPORTER_1"/>
    <property type="match status" value="1"/>
</dbReference>
<dbReference type="AlphaFoldDB" id="A0A424YFB1"/>
<sequence length="224" mass="25494">MTKTSNHVLNQENIIEVENLVKKYNGLTAVDNITFNVKKGDIFAFLGPNGAGKSTAIKILTTVLQPTSGKVTVNGFNTVSQEDKVRESIGVVFQEHTLDDNLTAYENLYYHCVLYRVPKKERKERVNTMLENIGMWNRRNDLVKTFSGGMKRRLEIVRGLLHFPDVLILDEPTSGLDAQTSFFLWNHIQEMNQEHKITIFFTTHNLEEAEKAAKNIAIIDKGQI</sequence>
<evidence type="ECO:0000313" key="4">
    <source>
        <dbReference type="EMBL" id="RQD76432.1"/>
    </source>
</evidence>
<protein>
    <submittedName>
        <fullName evidence="4">ATP-binding cassette domain-containing protein</fullName>
    </submittedName>
</protein>